<dbReference type="GO" id="GO:0032259">
    <property type="term" value="P:methylation"/>
    <property type="evidence" value="ECO:0007669"/>
    <property type="project" value="UniProtKB-KW"/>
</dbReference>
<evidence type="ECO:0000256" key="4">
    <source>
        <dbReference type="ARBA" id="ARBA00022691"/>
    </source>
</evidence>
<dbReference type="InterPro" id="IPR004033">
    <property type="entry name" value="UbiE/COQ5_MeTrFase"/>
</dbReference>
<keyword evidence="1" id="KW-0474">Menaquinone biosynthesis</keyword>
<accession>A0A1T5K817</accession>
<dbReference type="AlphaFoldDB" id="A0A1T5K817"/>
<evidence type="ECO:0000313" key="6">
    <source>
        <dbReference type="EMBL" id="SKC59665.1"/>
    </source>
</evidence>
<evidence type="ECO:0000256" key="1">
    <source>
        <dbReference type="ARBA" id="ARBA00022428"/>
    </source>
</evidence>
<dbReference type="GO" id="GO:0009234">
    <property type="term" value="P:menaquinone biosynthetic process"/>
    <property type="evidence" value="ECO:0007669"/>
    <property type="project" value="UniProtKB-KW"/>
</dbReference>
<evidence type="ECO:0000259" key="5">
    <source>
        <dbReference type="Pfam" id="PF13847"/>
    </source>
</evidence>
<dbReference type="GO" id="GO:0008168">
    <property type="term" value="F:methyltransferase activity"/>
    <property type="evidence" value="ECO:0007669"/>
    <property type="project" value="UniProtKB-KW"/>
</dbReference>
<dbReference type="EMBL" id="FUZV01000001">
    <property type="protein sequence ID" value="SKC59665.1"/>
    <property type="molecule type" value="Genomic_DNA"/>
</dbReference>
<keyword evidence="2 6" id="KW-0489">Methyltransferase</keyword>
<dbReference type="InterPro" id="IPR025714">
    <property type="entry name" value="Methyltranfer_dom"/>
</dbReference>
<evidence type="ECO:0000256" key="3">
    <source>
        <dbReference type="ARBA" id="ARBA00022679"/>
    </source>
</evidence>
<sequence>MSLQARLQRRIQRYGWDLAADAYEFLWQQQLSAAHRQLLLLAAPLPGESVLDVASGTGLIALTVADLVGGTGHVTGVDISERMVEAARQRAAALGLDNVGFARMDGEQLECADATFDLVICALGLMYMPDPEQALREFHRVLRPGGRVALAVWGERRNCGWSSVFPIVDAEVSSEVCPLFFQLGHSGALTALCEQAGLVGVAEQRVTTPLHYADAEEACDAAFVGGPVAMAWSRFDEATRRRVQQRYVESISQWRQGDGFRVPGEFVLMLAQKP</sequence>
<keyword evidence="3 6" id="KW-0808">Transferase</keyword>
<dbReference type="STRING" id="428993.SAMN06296058_1446"/>
<reference evidence="6 7" key="1">
    <citation type="submission" date="2017-02" db="EMBL/GenBank/DDBJ databases">
        <authorList>
            <person name="Peterson S.W."/>
        </authorList>
    </citation>
    <scope>NUCLEOTIDE SEQUENCE [LARGE SCALE GENOMIC DNA]</scope>
    <source>
        <strain evidence="6 7">P15</strain>
    </source>
</reference>
<gene>
    <name evidence="6" type="ORF">SAMN06296058_1446</name>
</gene>
<proteinExistence type="predicted"/>
<feature type="domain" description="Methyltransferase" evidence="5">
    <location>
        <begin position="47"/>
        <end position="151"/>
    </location>
</feature>
<dbReference type="PANTHER" id="PTHR43591:SF24">
    <property type="entry name" value="2-METHOXY-6-POLYPRENYL-1,4-BENZOQUINOL METHYLASE, MITOCHONDRIAL"/>
    <property type="match status" value="1"/>
</dbReference>
<dbReference type="CDD" id="cd02440">
    <property type="entry name" value="AdoMet_MTases"/>
    <property type="match status" value="1"/>
</dbReference>
<name>A0A1T5K817_9GAMM</name>
<dbReference type="Pfam" id="PF13847">
    <property type="entry name" value="Methyltransf_31"/>
    <property type="match status" value="1"/>
</dbReference>
<protein>
    <submittedName>
        <fullName evidence="6">Methyltransferase domain-containing protein</fullName>
    </submittedName>
</protein>
<dbReference type="Proteomes" id="UP000190341">
    <property type="component" value="Unassembled WGS sequence"/>
</dbReference>
<keyword evidence="7" id="KW-1185">Reference proteome</keyword>
<evidence type="ECO:0000313" key="7">
    <source>
        <dbReference type="Proteomes" id="UP000190341"/>
    </source>
</evidence>
<evidence type="ECO:0000256" key="2">
    <source>
        <dbReference type="ARBA" id="ARBA00022603"/>
    </source>
</evidence>
<dbReference type="InterPro" id="IPR029063">
    <property type="entry name" value="SAM-dependent_MTases_sf"/>
</dbReference>
<keyword evidence="4" id="KW-0949">S-adenosyl-L-methionine</keyword>
<dbReference type="PANTHER" id="PTHR43591">
    <property type="entry name" value="METHYLTRANSFERASE"/>
    <property type="match status" value="1"/>
</dbReference>
<dbReference type="RefSeq" id="WP_079723744.1">
    <property type="nucleotide sequence ID" value="NZ_BMCL01000002.1"/>
</dbReference>
<dbReference type="SUPFAM" id="SSF53335">
    <property type="entry name" value="S-adenosyl-L-methionine-dependent methyltransferases"/>
    <property type="match status" value="1"/>
</dbReference>
<dbReference type="OrthoDB" id="9797252at2"/>
<organism evidence="6 7">
    <name type="scientific">Pseudoxanthomonas indica</name>
    <dbReference type="NCBI Taxonomy" id="428993"/>
    <lineage>
        <taxon>Bacteria</taxon>
        <taxon>Pseudomonadati</taxon>
        <taxon>Pseudomonadota</taxon>
        <taxon>Gammaproteobacteria</taxon>
        <taxon>Lysobacterales</taxon>
        <taxon>Lysobacteraceae</taxon>
        <taxon>Pseudoxanthomonas</taxon>
    </lineage>
</organism>
<dbReference type="PROSITE" id="PS51608">
    <property type="entry name" value="SAM_MT_UBIE"/>
    <property type="match status" value="1"/>
</dbReference>
<dbReference type="Gene3D" id="3.40.50.150">
    <property type="entry name" value="Vaccinia Virus protein VP39"/>
    <property type="match status" value="1"/>
</dbReference>